<dbReference type="PANTHER" id="PTHR30313:SF2">
    <property type="entry name" value="DNA PRIMASE"/>
    <property type="match status" value="1"/>
</dbReference>
<comment type="cofactor">
    <cofactor evidence="12 13 14">
        <name>Zn(2+)</name>
        <dbReference type="ChEBI" id="CHEBI:29105"/>
    </cofactor>
    <text evidence="12 13 14">Binds 1 zinc ion per monomer.</text>
</comment>
<dbReference type="InterPro" id="IPR002694">
    <property type="entry name" value="Znf_CHC2"/>
</dbReference>
<dbReference type="Proteomes" id="UP000280881">
    <property type="component" value="Unassembled WGS sequence"/>
</dbReference>
<accession>A0A420W8M3</accession>
<organism evidence="16 17">
    <name type="scientific">Thermovibrio guaymasensis</name>
    <dbReference type="NCBI Taxonomy" id="240167"/>
    <lineage>
        <taxon>Bacteria</taxon>
        <taxon>Pseudomonadati</taxon>
        <taxon>Aquificota</taxon>
        <taxon>Aquificia</taxon>
        <taxon>Desulfurobacteriales</taxon>
        <taxon>Desulfurobacteriaceae</taxon>
        <taxon>Thermovibrio</taxon>
    </lineage>
</organism>
<proteinExistence type="inferred from homology"/>
<keyword evidence="3 12" id="KW-0808">Transferase</keyword>
<dbReference type="SMART" id="SM00400">
    <property type="entry name" value="ZnF_CHCC"/>
    <property type="match status" value="1"/>
</dbReference>
<keyword evidence="2 12" id="KW-0639">Primosome</keyword>
<evidence type="ECO:0000313" key="17">
    <source>
        <dbReference type="Proteomes" id="UP000280881"/>
    </source>
</evidence>
<evidence type="ECO:0000313" key="16">
    <source>
        <dbReference type="EMBL" id="RKQ63671.1"/>
    </source>
</evidence>
<keyword evidence="10 12" id="KW-0238">DNA-binding</keyword>
<dbReference type="CDD" id="cd03364">
    <property type="entry name" value="TOPRIM_DnaG_primases"/>
    <property type="match status" value="1"/>
</dbReference>
<dbReference type="SUPFAM" id="SSF56731">
    <property type="entry name" value="DNA primase core"/>
    <property type="match status" value="1"/>
</dbReference>
<evidence type="ECO:0000256" key="6">
    <source>
        <dbReference type="ARBA" id="ARBA00022723"/>
    </source>
</evidence>
<keyword evidence="17" id="KW-1185">Reference proteome</keyword>
<dbReference type="GO" id="GO:0003899">
    <property type="term" value="F:DNA-directed RNA polymerase activity"/>
    <property type="evidence" value="ECO:0007669"/>
    <property type="project" value="UniProtKB-UniRule"/>
</dbReference>
<evidence type="ECO:0000256" key="2">
    <source>
        <dbReference type="ARBA" id="ARBA00022515"/>
    </source>
</evidence>
<dbReference type="GO" id="GO:0000428">
    <property type="term" value="C:DNA-directed RNA polymerase complex"/>
    <property type="evidence" value="ECO:0007669"/>
    <property type="project" value="UniProtKB-KW"/>
</dbReference>
<dbReference type="InterPro" id="IPR006171">
    <property type="entry name" value="TOPRIM_dom"/>
</dbReference>
<evidence type="ECO:0000256" key="14">
    <source>
        <dbReference type="PIRSR" id="PIRSR002811-1"/>
    </source>
</evidence>
<dbReference type="GO" id="GO:0006269">
    <property type="term" value="P:DNA replication, synthesis of primer"/>
    <property type="evidence" value="ECO:0007669"/>
    <property type="project" value="UniProtKB-UniRule"/>
</dbReference>
<dbReference type="PROSITE" id="PS50880">
    <property type="entry name" value="TOPRIM"/>
    <property type="match status" value="1"/>
</dbReference>
<comment type="catalytic activity">
    <reaction evidence="12">
        <text>ssDNA + n NTP = ssDNA/pppN(pN)n-1 hybrid + (n-1) diphosphate.</text>
        <dbReference type="EC" id="2.7.7.101"/>
    </reaction>
</comment>
<feature type="domain" description="Toprim" evidence="15">
    <location>
        <begin position="242"/>
        <end position="323"/>
    </location>
</feature>
<comment type="caution">
    <text evidence="16">The sequence shown here is derived from an EMBL/GenBank/DDBJ whole genome shotgun (WGS) entry which is preliminary data.</text>
</comment>
<dbReference type="AlphaFoldDB" id="A0A420W8M3"/>
<comment type="domain">
    <text evidence="12">Contains an N-terminal zinc-binding domain, a central core domain that contains the primase activity, and a C-terminal DnaB-binding domain.</text>
</comment>
<keyword evidence="11 12" id="KW-0804">Transcription</keyword>
<protein>
    <recommendedName>
        <fullName evidence="12 13">DNA primase</fullName>
        <ecNumber evidence="12">2.7.7.101</ecNumber>
    </recommendedName>
</protein>
<comment type="function">
    <text evidence="12 13">RNA polymerase that catalyzes the synthesis of short RNA molecules used as primers for DNA polymerase during DNA replication.</text>
</comment>
<dbReference type="PANTHER" id="PTHR30313">
    <property type="entry name" value="DNA PRIMASE"/>
    <property type="match status" value="1"/>
</dbReference>
<dbReference type="Pfam" id="PF08275">
    <property type="entry name" value="DNAG_N"/>
    <property type="match status" value="1"/>
</dbReference>
<evidence type="ECO:0000259" key="15">
    <source>
        <dbReference type="PROSITE" id="PS50880"/>
    </source>
</evidence>
<keyword evidence="4 12" id="KW-0548">Nucleotidyltransferase</keyword>
<dbReference type="InterPro" id="IPR013264">
    <property type="entry name" value="DNAG_N"/>
</dbReference>
<keyword evidence="1 12" id="KW-0240">DNA-directed RNA polymerase</keyword>
<dbReference type="Pfam" id="PF01807">
    <property type="entry name" value="Zn_ribbon_DnaG"/>
    <property type="match status" value="1"/>
</dbReference>
<dbReference type="InterPro" id="IPR030846">
    <property type="entry name" value="DnaG_bac"/>
</dbReference>
<keyword evidence="7 12" id="KW-0863">Zinc-finger</keyword>
<dbReference type="InterPro" id="IPR036977">
    <property type="entry name" value="DNA_primase_Znf_CHC2"/>
</dbReference>
<dbReference type="SMART" id="SM00493">
    <property type="entry name" value="TOPRIM"/>
    <property type="match status" value="1"/>
</dbReference>
<keyword evidence="5 12" id="KW-0235">DNA replication</keyword>
<comment type="subunit">
    <text evidence="12">Monomer. Interacts with DnaB.</text>
</comment>
<evidence type="ECO:0000256" key="4">
    <source>
        <dbReference type="ARBA" id="ARBA00022695"/>
    </source>
</evidence>
<dbReference type="OrthoDB" id="9803773at2"/>
<dbReference type="HAMAP" id="MF_00974">
    <property type="entry name" value="DNA_primase_DnaG"/>
    <property type="match status" value="1"/>
</dbReference>
<dbReference type="Gene3D" id="3.90.580.10">
    <property type="entry name" value="Zinc finger, CHC2-type domain"/>
    <property type="match status" value="1"/>
</dbReference>
<dbReference type="RefSeq" id="WP_121169911.1">
    <property type="nucleotide sequence ID" value="NZ_RBIE01000001.1"/>
</dbReference>
<dbReference type="GO" id="GO:0005737">
    <property type="term" value="C:cytoplasm"/>
    <property type="evidence" value="ECO:0007669"/>
    <property type="project" value="TreeGrafter"/>
</dbReference>
<evidence type="ECO:0000256" key="5">
    <source>
        <dbReference type="ARBA" id="ARBA00022705"/>
    </source>
</evidence>
<evidence type="ECO:0000256" key="11">
    <source>
        <dbReference type="ARBA" id="ARBA00023163"/>
    </source>
</evidence>
<keyword evidence="9" id="KW-0460">Magnesium</keyword>
<evidence type="ECO:0000256" key="12">
    <source>
        <dbReference type="HAMAP-Rule" id="MF_00974"/>
    </source>
</evidence>
<dbReference type="PIRSF" id="PIRSF002811">
    <property type="entry name" value="DnaG"/>
    <property type="match status" value="1"/>
</dbReference>
<dbReference type="Pfam" id="PF13155">
    <property type="entry name" value="Toprim_2"/>
    <property type="match status" value="1"/>
</dbReference>
<dbReference type="InterPro" id="IPR050219">
    <property type="entry name" value="DnaG_primase"/>
</dbReference>
<evidence type="ECO:0000256" key="8">
    <source>
        <dbReference type="ARBA" id="ARBA00022833"/>
    </source>
</evidence>
<name>A0A420W8M3_9BACT</name>
<evidence type="ECO:0000256" key="3">
    <source>
        <dbReference type="ARBA" id="ARBA00022679"/>
    </source>
</evidence>
<feature type="zinc finger region" description="CHC2-type" evidence="12 14">
    <location>
        <begin position="41"/>
        <end position="65"/>
    </location>
</feature>
<dbReference type="InterPro" id="IPR037068">
    <property type="entry name" value="DNA_primase_core_N_sf"/>
</dbReference>
<dbReference type="FunFam" id="3.90.580.10:FF:000001">
    <property type="entry name" value="DNA primase"/>
    <property type="match status" value="1"/>
</dbReference>
<dbReference type="GO" id="GO:0003677">
    <property type="term" value="F:DNA binding"/>
    <property type="evidence" value="ECO:0007669"/>
    <property type="project" value="UniProtKB-KW"/>
</dbReference>
<gene>
    <name evidence="12" type="primary">dnaG</name>
    <name evidence="16" type="ORF">C7457_0551</name>
</gene>
<sequence length="545" mass="61704">MGSSRVSHSFVEELLSQVDIVDVISHYVPLKQVGRNFTTLCPFHHERTPSFVVSPEKQIFKCFGCGVGGNAITFVEKYEGVSFYEAVKRVAEICGVELSQEDFKDREEGLEVEEFGYRVAKLFNSYLEKVSDYLESRGIDRETADRFLLGYAPRGYLRELRDIPKEVLGALGLVSQSGKEFFFDRLIIPIFNHSGKVVAFAGRTLRESGSPKYINSPESNLFKKGSLLYGFYQSREEVLKSRQVIVVEGYFDVISLHKVGVKRAVAPMGTSLTENHVKFIKRYCNRPLLLFDGDGAGRKATVRSAGLFLKFGCEPLVVQLPEGEDPDSLSRRDPQLLEKLIAAPQPFIGWAIKSAKVVSAEERGDFLRLIAQSIAPLQSVNPILFKEYLSLLSAEFGIDERWVKLYSPRFFKEKNQSEEEPIPFHEKVFLKALLEGSLKLPVELSPTVFVSSKVAKLYTVLIKTEVREPTILQSQYPEEAGLISELLLMEVSEDDVLKSMCRLLTKELERRLKKTKELKEKMRIKRIIFSLKKGDLGVVSQVKTN</sequence>
<dbReference type="Gene3D" id="3.90.980.10">
    <property type="entry name" value="DNA primase, catalytic core, N-terminal domain"/>
    <property type="match status" value="1"/>
</dbReference>
<keyword evidence="6 12" id="KW-0479">Metal-binding</keyword>
<comment type="similarity">
    <text evidence="12 13">Belongs to the DnaG primase family.</text>
</comment>
<dbReference type="SUPFAM" id="SSF57783">
    <property type="entry name" value="Zinc beta-ribbon"/>
    <property type="match status" value="1"/>
</dbReference>
<dbReference type="Gene3D" id="3.40.1360.10">
    <property type="match status" value="1"/>
</dbReference>
<evidence type="ECO:0000256" key="10">
    <source>
        <dbReference type="ARBA" id="ARBA00023125"/>
    </source>
</evidence>
<evidence type="ECO:0000256" key="13">
    <source>
        <dbReference type="PIRNR" id="PIRNR002811"/>
    </source>
</evidence>
<dbReference type="EMBL" id="RBIE01000001">
    <property type="protein sequence ID" value="RKQ63671.1"/>
    <property type="molecule type" value="Genomic_DNA"/>
</dbReference>
<dbReference type="EC" id="2.7.7.101" evidence="12"/>
<dbReference type="NCBIfam" id="TIGR01391">
    <property type="entry name" value="dnaG"/>
    <property type="match status" value="1"/>
</dbReference>
<dbReference type="InterPro" id="IPR034151">
    <property type="entry name" value="TOPRIM_DnaG_bac"/>
</dbReference>
<keyword evidence="8 12" id="KW-0862">Zinc</keyword>
<dbReference type="GO" id="GO:0008270">
    <property type="term" value="F:zinc ion binding"/>
    <property type="evidence" value="ECO:0007669"/>
    <property type="project" value="UniProtKB-UniRule"/>
</dbReference>
<evidence type="ECO:0000256" key="1">
    <source>
        <dbReference type="ARBA" id="ARBA00022478"/>
    </source>
</evidence>
<dbReference type="GO" id="GO:1990077">
    <property type="term" value="C:primosome complex"/>
    <property type="evidence" value="ECO:0007669"/>
    <property type="project" value="UniProtKB-KW"/>
</dbReference>
<reference evidence="16 17" key="1">
    <citation type="submission" date="2018-10" db="EMBL/GenBank/DDBJ databases">
        <title>Genomic Encyclopedia of Type Strains, Phase IV (KMG-IV): sequencing the most valuable type-strain genomes for metagenomic binning, comparative biology and taxonomic classification.</title>
        <authorList>
            <person name="Goeker M."/>
        </authorList>
    </citation>
    <scope>NUCLEOTIDE SEQUENCE [LARGE SCALE GENOMIC DNA]</scope>
    <source>
        <strain evidence="16 17">DSM 15521</strain>
    </source>
</reference>
<evidence type="ECO:0000256" key="7">
    <source>
        <dbReference type="ARBA" id="ARBA00022771"/>
    </source>
</evidence>
<evidence type="ECO:0000256" key="9">
    <source>
        <dbReference type="ARBA" id="ARBA00022842"/>
    </source>
</evidence>
<dbReference type="InterPro" id="IPR006295">
    <property type="entry name" value="DNA_primase_DnaG"/>
</dbReference>